<comment type="caution">
    <text evidence="1">The sequence shown here is derived from an EMBL/GenBank/DDBJ whole genome shotgun (WGS) entry which is preliminary data.</text>
</comment>
<evidence type="ECO:0000313" key="1">
    <source>
        <dbReference type="EMBL" id="GIY40632.1"/>
    </source>
</evidence>
<evidence type="ECO:0000313" key="2">
    <source>
        <dbReference type="Proteomes" id="UP001054837"/>
    </source>
</evidence>
<dbReference type="Proteomes" id="UP001054837">
    <property type="component" value="Unassembled WGS sequence"/>
</dbReference>
<proteinExistence type="predicted"/>
<accession>A0AAV4T7E9</accession>
<protein>
    <submittedName>
        <fullName evidence="1">Uncharacterized protein</fullName>
    </submittedName>
</protein>
<keyword evidence="2" id="KW-1185">Reference proteome</keyword>
<feature type="non-terminal residue" evidence="1">
    <location>
        <position position="1"/>
    </location>
</feature>
<reference evidence="1 2" key="1">
    <citation type="submission" date="2021-06" db="EMBL/GenBank/DDBJ databases">
        <title>Caerostris darwini draft genome.</title>
        <authorList>
            <person name="Kono N."/>
            <person name="Arakawa K."/>
        </authorList>
    </citation>
    <scope>NUCLEOTIDE SEQUENCE [LARGE SCALE GENOMIC DNA]</scope>
</reference>
<name>A0AAV4T7E9_9ARAC</name>
<dbReference type="AlphaFoldDB" id="A0AAV4T7E9"/>
<dbReference type="EMBL" id="BPLQ01008972">
    <property type="protein sequence ID" value="GIY40632.1"/>
    <property type="molecule type" value="Genomic_DNA"/>
</dbReference>
<gene>
    <name evidence="1" type="ORF">CDAR_252711</name>
</gene>
<sequence>SPVAGLVVVMFGRYQDNDEEQTHDKMLQVLQEW</sequence>
<organism evidence="1 2">
    <name type="scientific">Caerostris darwini</name>
    <dbReference type="NCBI Taxonomy" id="1538125"/>
    <lineage>
        <taxon>Eukaryota</taxon>
        <taxon>Metazoa</taxon>
        <taxon>Ecdysozoa</taxon>
        <taxon>Arthropoda</taxon>
        <taxon>Chelicerata</taxon>
        <taxon>Arachnida</taxon>
        <taxon>Araneae</taxon>
        <taxon>Araneomorphae</taxon>
        <taxon>Entelegynae</taxon>
        <taxon>Araneoidea</taxon>
        <taxon>Araneidae</taxon>
        <taxon>Caerostris</taxon>
    </lineage>
</organism>